<dbReference type="SMART" id="SM00823">
    <property type="entry name" value="PKS_PP"/>
    <property type="match status" value="1"/>
</dbReference>
<dbReference type="InterPro" id="IPR016036">
    <property type="entry name" value="Malonyl_transacylase_ACP-bd"/>
</dbReference>
<evidence type="ECO:0000259" key="5">
    <source>
        <dbReference type="PROSITE" id="PS50075"/>
    </source>
</evidence>
<evidence type="ECO:0000256" key="1">
    <source>
        <dbReference type="ARBA" id="ARBA00022450"/>
    </source>
</evidence>
<dbReference type="CDD" id="cd00833">
    <property type="entry name" value="PKS"/>
    <property type="match status" value="1"/>
</dbReference>
<dbReference type="InterPro" id="IPR036736">
    <property type="entry name" value="ACP-like_sf"/>
</dbReference>
<comment type="caution">
    <text evidence="7">The sequence shown here is derived from an EMBL/GenBank/DDBJ whole genome shotgun (WGS) entry which is preliminary data.</text>
</comment>
<dbReference type="GO" id="GO:0004312">
    <property type="term" value="F:fatty acid synthase activity"/>
    <property type="evidence" value="ECO:0007669"/>
    <property type="project" value="TreeGrafter"/>
</dbReference>
<dbReference type="Pfam" id="PF00975">
    <property type="entry name" value="Thioesterase"/>
    <property type="match status" value="1"/>
</dbReference>
<evidence type="ECO:0000313" key="8">
    <source>
        <dbReference type="Proteomes" id="UP000253345"/>
    </source>
</evidence>
<dbReference type="InterPro" id="IPR016035">
    <property type="entry name" value="Acyl_Trfase/lysoPLipase"/>
</dbReference>
<dbReference type="InterPro" id="IPR009081">
    <property type="entry name" value="PP-bd_ACP"/>
</dbReference>
<keyword evidence="8" id="KW-1185">Reference proteome</keyword>
<evidence type="ECO:0000256" key="2">
    <source>
        <dbReference type="ARBA" id="ARBA00022553"/>
    </source>
</evidence>
<dbReference type="InterPro" id="IPR014043">
    <property type="entry name" value="Acyl_transferase_dom"/>
</dbReference>
<dbReference type="SUPFAM" id="SSF55048">
    <property type="entry name" value="Probable ACP-binding domain of malonyl-CoA ACP transacylase"/>
    <property type="match status" value="1"/>
</dbReference>
<dbReference type="SUPFAM" id="SSF51735">
    <property type="entry name" value="NAD(P)-binding Rossmann-fold domains"/>
    <property type="match status" value="2"/>
</dbReference>
<organism evidence="7 8">
    <name type="scientific">Paracoccus lutimaris</name>
    <dbReference type="NCBI Taxonomy" id="1490030"/>
    <lineage>
        <taxon>Bacteria</taxon>
        <taxon>Pseudomonadati</taxon>
        <taxon>Pseudomonadota</taxon>
        <taxon>Alphaproteobacteria</taxon>
        <taxon>Rhodobacterales</taxon>
        <taxon>Paracoccaceae</taxon>
        <taxon>Paracoccus</taxon>
    </lineage>
</organism>
<evidence type="ECO:0000313" key="7">
    <source>
        <dbReference type="EMBL" id="RCW84090.1"/>
    </source>
</evidence>
<dbReference type="InterPro" id="IPR020806">
    <property type="entry name" value="PKS_PP-bd"/>
</dbReference>
<dbReference type="FunFam" id="3.40.47.10:FF:000019">
    <property type="entry name" value="Polyketide synthase type I"/>
    <property type="match status" value="1"/>
</dbReference>
<dbReference type="SUPFAM" id="SSF53474">
    <property type="entry name" value="alpha/beta-Hydrolases"/>
    <property type="match status" value="1"/>
</dbReference>
<dbReference type="Gene3D" id="3.30.70.3290">
    <property type="match status" value="1"/>
</dbReference>
<dbReference type="InterPro" id="IPR042099">
    <property type="entry name" value="ANL_N_sf"/>
</dbReference>
<evidence type="ECO:0000256" key="3">
    <source>
        <dbReference type="ARBA" id="ARBA00022679"/>
    </source>
</evidence>
<dbReference type="InterPro" id="IPR001031">
    <property type="entry name" value="Thioesterase"/>
</dbReference>
<dbReference type="Pfam" id="PF00109">
    <property type="entry name" value="ketoacyl-synt"/>
    <property type="match status" value="1"/>
</dbReference>
<dbReference type="SMART" id="SM00822">
    <property type="entry name" value="PKS_KR"/>
    <property type="match status" value="1"/>
</dbReference>
<dbReference type="InterPro" id="IPR020841">
    <property type="entry name" value="PKS_Beta-ketoAc_synthase_dom"/>
</dbReference>
<dbReference type="SUPFAM" id="SSF52151">
    <property type="entry name" value="FabD/lysophospholipase-like"/>
    <property type="match status" value="1"/>
</dbReference>
<dbReference type="Pfam" id="PF00501">
    <property type="entry name" value="AMP-binding"/>
    <property type="match status" value="1"/>
</dbReference>
<dbReference type="PANTHER" id="PTHR43775">
    <property type="entry name" value="FATTY ACID SYNTHASE"/>
    <property type="match status" value="1"/>
</dbReference>
<dbReference type="InterPro" id="IPR032821">
    <property type="entry name" value="PKS_assoc"/>
</dbReference>
<dbReference type="RefSeq" id="WP_181870295.1">
    <property type="nucleotide sequence ID" value="NZ_QPJL01000008.1"/>
</dbReference>
<dbReference type="Gene3D" id="3.40.50.1820">
    <property type="entry name" value="alpha/beta hydrolase"/>
    <property type="match status" value="1"/>
</dbReference>
<dbReference type="Pfam" id="PF00698">
    <property type="entry name" value="Acyl_transf_1"/>
    <property type="match status" value="1"/>
</dbReference>
<proteinExistence type="predicted"/>
<dbReference type="InterPro" id="IPR013968">
    <property type="entry name" value="PKS_KR"/>
</dbReference>
<dbReference type="SMART" id="SM00827">
    <property type="entry name" value="PKS_AT"/>
    <property type="match status" value="1"/>
</dbReference>
<accession>A0A368YV50</accession>
<dbReference type="PROSITE" id="PS50075">
    <property type="entry name" value="CARRIER"/>
    <property type="match status" value="1"/>
</dbReference>
<dbReference type="Gene3D" id="3.40.366.10">
    <property type="entry name" value="Malonyl-Coenzyme A Acyl Carrier Protein, domain 2"/>
    <property type="match status" value="1"/>
</dbReference>
<gene>
    <name evidence="7" type="ORF">DFP89_10834</name>
</gene>
<dbReference type="InterPro" id="IPR001227">
    <property type="entry name" value="Ac_transferase_dom_sf"/>
</dbReference>
<dbReference type="SUPFAM" id="SSF53901">
    <property type="entry name" value="Thiolase-like"/>
    <property type="match status" value="1"/>
</dbReference>
<dbReference type="PROSITE" id="PS52004">
    <property type="entry name" value="KS3_2"/>
    <property type="match status" value="1"/>
</dbReference>
<dbReference type="EMBL" id="QPJL01000008">
    <property type="protein sequence ID" value="RCW84090.1"/>
    <property type="molecule type" value="Genomic_DNA"/>
</dbReference>
<dbReference type="GO" id="GO:0005886">
    <property type="term" value="C:plasma membrane"/>
    <property type="evidence" value="ECO:0007669"/>
    <property type="project" value="TreeGrafter"/>
</dbReference>
<feature type="domain" description="Ketosynthase family 3 (KS3)" evidence="6">
    <location>
        <begin position="578"/>
        <end position="1004"/>
    </location>
</feature>
<evidence type="ECO:0000259" key="6">
    <source>
        <dbReference type="PROSITE" id="PS52004"/>
    </source>
</evidence>
<comment type="function">
    <text evidence="4">Involved in production of the polyketide antibiotic thailandamide.</text>
</comment>
<reference evidence="7 8" key="1">
    <citation type="submission" date="2018-07" db="EMBL/GenBank/DDBJ databases">
        <title>Genomic Encyclopedia of Type Strains, Phase III (KMG-III): the genomes of soil and plant-associated and newly described type strains.</title>
        <authorList>
            <person name="Whitman W."/>
        </authorList>
    </citation>
    <scope>NUCLEOTIDE SEQUENCE [LARGE SCALE GENOMIC DNA]</scope>
    <source>
        <strain evidence="7 8">CECT 8525</strain>
    </source>
</reference>
<dbReference type="PANTHER" id="PTHR43775:SF37">
    <property type="entry name" value="SI:DKEY-61P9.11"/>
    <property type="match status" value="1"/>
</dbReference>
<dbReference type="InterPro" id="IPR014031">
    <property type="entry name" value="Ketoacyl_synth_C"/>
</dbReference>
<dbReference type="GO" id="GO:0006633">
    <property type="term" value="P:fatty acid biosynthetic process"/>
    <property type="evidence" value="ECO:0007669"/>
    <property type="project" value="InterPro"/>
</dbReference>
<dbReference type="CDD" id="cd08952">
    <property type="entry name" value="KR_1_SDR_x"/>
    <property type="match status" value="1"/>
</dbReference>
<dbReference type="Gene3D" id="3.40.50.12780">
    <property type="entry name" value="N-terminal domain of ligase-like"/>
    <property type="match status" value="1"/>
</dbReference>
<keyword evidence="3 7" id="KW-0808">Transferase</keyword>
<dbReference type="InterPro" id="IPR057326">
    <property type="entry name" value="KR_dom"/>
</dbReference>
<dbReference type="InterPro" id="IPR029058">
    <property type="entry name" value="AB_hydrolase_fold"/>
</dbReference>
<dbReference type="SMART" id="SM01294">
    <property type="entry name" value="PKS_PP_betabranch"/>
    <property type="match status" value="1"/>
</dbReference>
<dbReference type="Pfam" id="PF16197">
    <property type="entry name" value="KAsynt_C_assoc"/>
    <property type="match status" value="1"/>
</dbReference>
<evidence type="ECO:0000256" key="4">
    <source>
        <dbReference type="ARBA" id="ARBA00054155"/>
    </source>
</evidence>
<dbReference type="Pfam" id="PF00550">
    <property type="entry name" value="PP-binding"/>
    <property type="match status" value="1"/>
</dbReference>
<keyword evidence="1" id="KW-0596">Phosphopantetheine</keyword>
<dbReference type="Proteomes" id="UP000253345">
    <property type="component" value="Unassembled WGS sequence"/>
</dbReference>
<dbReference type="GO" id="GO:0071770">
    <property type="term" value="P:DIM/DIP cell wall layer assembly"/>
    <property type="evidence" value="ECO:0007669"/>
    <property type="project" value="TreeGrafter"/>
</dbReference>
<dbReference type="PROSITE" id="PS00606">
    <property type="entry name" value="KS3_1"/>
    <property type="match status" value="1"/>
</dbReference>
<dbReference type="Gene3D" id="3.40.50.720">
    <property type="entry name" value="NAD(P)-binding Rossmann-like Domain"/>
    <property type="match status" value="1"/>
</dbReference>
<dbReference type="GO" id="GO:0005737">
    <property type="term" value="C:cytoplasm"/>
    <property type="evidence" value="ECO:0007669"/>
    <property type="project" value="TreeGrafter"/>
</dbReference>
<dbReference type="GO" id="GO:0031177">
    <property type="term" value="F:phosphopantetheine binding"/>
    <property type="evidence" value="ECO:0007669"/>
    <property type="project" value="InterPro"/>
</dbReference>
<dbReference type="InterPro" id="IPR000873">
    <property type="entry name" value="AMP-dep_synth/lig_dom"/>
</dbReference>
<dbReference type="InterPro" id="IPR045851">
    <property type="entry name" value="AMP-bd_C_sf"/>
</dbReference>
<dbReference type="InterPro" id="IPR050091">
    <property type="entry name" value="PKS_NRPS_Biosynth_Enz"/>
</dbReference>
<dbReference type="InterPro" id="IPR016039">
    <property type="entry name" value="Thiolase-like"/>
</dbReference>
<dbReference type="InterPro" id="IPR014030">
    <property type="entry name" value="Ketoacyl_synth_N"/>
</dbReference>
<dbReference type="Gene3D" id="1.10.1200.10">
    <property type="entry name" value="ACP-like"/>
    <property type="match status" value="1"/>
</dbReference>
<dbReference type="SMART" id="SM00825">
    <property type="entry name" value="PKS_KS"/>
    <property type="match status" value="1"/>
</dbReference>
<dbReference type="SUPFAM" id="SSF56801">
    <property type="entry name" value="Acetyl-CoA synthetase-like"/>
    <property type="match status" value="1"/>
</dbReference>
<feature type="domain" description="Carrier" evidence="5">
    <location>
        <begin position="1992"/>
        <end position="2070"/>
    </location>
</feature>
<dbReference type="InterPro" id="IPR018201">
    <property type="entry name" value="Ketoacyl_synth_AS"/>
</dbReference>
<dbReference type="Pfam" id="PF02801">
    <property type="entry name" value="Ketoacyl-synt_C"/>
    <property type="match status" value="1"/>
</dbReference>
<dbReference type="Gene3D" id="3.30.300.30">
    <property type="match status" value="1"/>
</dbReference>
<dbReference type="GO" id="GO:0004315">
    <property type="term" value="F:3-oxoacyl-[acyl-carrier-protein] synthase activity"/>
    <property type="evidence" value="ECO:0007669"/>
    <property type="project" value="InterPro"/>
</dbReference>
<dbReference type="Pfam" id="PF08659">
    <property type="entry name" value="KR"/>
    <property type="match status" value="1"/>
</dbReference>
<dbReference type="InterPro" id="IPR036291">
    <property type="entry name" value="NAD(P)-bd_dom_sf"/>
</dbReference>
<protein>
    <submittedName>
        <fullName evidence="7">Acyl transferase domain-containing protein</fullName>
    </submittedName>
</protein>
<sequence length="2327" mass="243392">MRDAGDHPVPAAAAQSAPQSIAALLHMRASETPDRIAVQILNGDIAGMETLSYAELWDRSRAAAAALSAACPQGGTVLMALPTSAALVTGFLGAILAGLRPAILPAPRPGSGRHAAATDRILRVAAERGRALICPTPDGRDTLIAAGLRDSDAIRLLVPSEGFDRPGARSWTPEPPPAEAPACLQYTAGSTRKPRGIVLNHANILANMADIQGTFDSGPGTRALGWLPLHHDMGLFGHLIQPIFAGGMTVLAPPEWFIRDPLDWLRAISALGITHTGGPPFAWHLLSRALAEGGATGLDLGALQVAHVGAEPVHPGPLCRAVTELTRHGMRTDGFLPCYGMAEVTVFAAGRRFPGRHGGVVRYTPGASMTVRIADPESGADIAPGETGEIWLSGPSVARGYDGNPEGTAAAFVQHDGQHWLRSGDLGRMTPQGLSVTGRRDNRIMSRGVTHHAEDLEATLHARLPRLAHAPLAAVALSSPEGEGVAVVAEIRATHTETETLRNDVIAALAEGHALSPVRISFVPPGALPRTTSGKLRHNEIAELLKSDRLQVPAPAPARPVADARGTAPAPDALQSSDIRLAITGMACRFPGADDPETFWQRLLDGDDLVTDIPAARWDVEAYHADNPATPGRMNTRRGGFIDGADLFDAAFFGLSDPEAAETDPQQRLALEVSWRALEHAGMTRESLRGSATGVFLGISTTDYAHLQIRARPDLSAFSAWSGLGTAQSIAANRISFAHDLRGPSIAVDTACSSSLTALHIAAGALLRGDCETALVGGVNLMLSPGTTVALAQFGMLASDGACKVFDARADGYVRSEGCGFVVLKRLQRARADGDRILALIRATSAAQDGHSKGITAPNPEAQEALIRQALDRARLDPGRVNFVEAHGTGTALGDPAELEVLRRTYGVAAGPACRLGSVKASAGHLEAAAGIASLIKTVQVLRHRMAPPQLHFHELPGTIDLRASRLRIPVQPEALRPAAGVPLCAAVSSFGFGGALAHVILEAAEAAPVAPQTTTDAPLRLLPVSARSDRALAGLTRDLARYARSCTPGPLAPLARTLSRHRSHFPRRGFVLARDLPGAAQALDAGLSTGSGAISELRPGFLFTGQGAHLAGQGTGLARRFPVFAEALRASAEALARADPSLPGLTDILFGDGALLGRTDLAQPALIALSHALDRLWRSLGVVPVAMAGHSLGEIAACLSAGALDLDGAMILALRRGRLMAGLPSPGAMAGVALPAEALRARLKDWNLPGLTVAAENGPAASSLAGPEDSLARALDRLSQDRVAARRLATPVAFHSAVLDPILDPLERALAEIPASAPQALVISTLTGAALTGAPDARHWRQHARQPVRFAAALTALQQAGCTHLVEIGPGQVLTGLARAALPGTPALASLPALPGGDTTEEAALLGVAGALFADGAALDWAGLNLPTDPAARAEDVPGHPFERRRYWFDMDLSRPGTAEETPLHSVLRWPLWQAPADPGGTHRPLSADASRNWLIVGDGNGLAEALARQLCARGRRVIHLGRAGGAKPWTVQRGDMRGLLRVALPDRPEPEAMTRALIDVLARRIPGGATRWSVLVPAALDITTTLSPEQDEAQQHRDGIGLLTTLVQALRGAGLTGQMYVLTRAGVQTAPDAAPEPAQAALWGFGATLFLEHPDLRGGMLDLESDTGAAQILDALDLPDLPGMVALRAGLPHAPELTPADGLPGVPPTLDRHGSYLVTGGLGGLGLEIAVWLARRGAGRVVLMSRSADAGARATHAARIARIEAAGAEVALISCDTGDAPALRRCLQALRADTRPLRGIVHAAGQNWLGRIADTPPERMLETMRLKAGAALVLHEATRDLQLDLFVICSSVSALWGSVELAHYAAANRFADALVEMRRAQGLVGTSVNWGPWAEVGMSARPRETEVVTALGLPLIPPGDALAALEQALTAPDAVQVIARLDWQRFGAFADYSLWPGLFAPLRRAAEAGRGSATAARHLAAELRGLPEQAARKRLVAAIRRELAALVYLSPGREISEEEPFNLLGIDSLTAISFALRLEAQTGVSLPPTLAYTHPTIADVTDFVLAGLSRMTEQDTEGPPAPTGRGDATPALAARPAGVSMICLPFAGASAAVFADWRVPGVTLRCAELPGRGTRYREPAAPSIEALAEDLAREIARTGGSEVIYGHSFGARLAFETARKLPGTARPRLLVLSCLGPQPPAPGGAPLDGQDADALARHARDWHGDAADSAAWGRLLPGLRHDLALMADAGPVSGPALAVPVLVIGGRDDALAPPDSLIGWQAHVQDRFSLTLLAGGHMPFRTDPQGFFATLAAAIRDLSDKEPSR</sequence>
<keyword evidence="2" id="KW-0597">Phosphoprotein</keyword>
<dbReference type="Gene3D" id="3.40.47.10">
    <property type="match status" value="1"/>
</dbReference>
<name>A0A368YV50_9RHOB</name>